<evidence type="ECO:0000313" key="2">
    <source>
        <dbReference type="EMBL" id="AFH49526.1"/>
    </source>
</evidence>
<gene>
    <name evidence="2" type="ordered locus">IALB_1819</name>
</gene>
<dbReference type="InterPro" id="IPR004223">
    <property type="entry name" value="VitB12-dep_Met_synth_activ_dom"/>
</dbReference>
<name>I0AKL9_IGNAJ</name>
<dbReference type="PATRIC" id="fig|945713.3.peg.1827"/>
<dbReference type="eggNOG" id="COG1410">
    <property type="taxonomic scope" value="Bacteria"/>
</dbReference>
<keyword evidence="3" id="KW-1185">Reference proteome</keyword>
<evidence type="ECO:0000313" key="3">
    <source>
        <dbReference type="Proteomes" id="UP000007394"/>
    </source>
</evidence>
<dbReference type="Pfam" id="PF02965">
    <property type="entry name" value="Met_synt_B12"/>
    <property type="match status" value="1"/>
</dbReference>
<dbReference type="RefSeq" id="WP_014560677.1">
    <property type="nucleotide sequence ID" value="NC_017464.1"/>
</dbReference>
<dbReference type="Gene3D" id="3.40.109.40">
    <property type="match status" value="1"/>
</dbReference>
<accession>I0AKL9</accession>
<evidence type="ECO:0000259" key="1">
    <source>
        <dbReference type="Pfam" id="PF02965"/>
    </source>
</evidence>
<dbReference type="SUPFAM" id="SSF56507">
    <property type="entry name" value="Methionine synthase activation domain-like"/>
    <property type="match status" value="1"/>
</dbReference>
<organism evidence="2 3">
    <name type="scientific">Ignavibacterium album (strain DSM 19864 / JCM 16511 / NBRC 101810 / Mat9-16)</name>
    <dbReference type="NCBI Taxonomy" id="945713"/>
    <lineage>
        <taxon>Bacteria</taxon>
        <taxon>Pseudomonadati</taxon>
        <taxon>Ignavibacteriota</taxon>
        <taxon>Ignavibacteria</taxon>
        <taxon>Ignavibacteriales</taxon>
        <taxon>Ignavibacteriaceae</taxon>
        <taxon>Ignavibacterium</taxon>
    </lineage>
</organism>
<dbReference type="KEGG" id="ial:IALB_1819"/>
<dbReference type="AlphaFoldDB" id="I0AKL9"/>
<feature type="domain" description="AdoMet activation" evidence="1">
    <location>
        <begin position="96"/>
        <end position="206"/>
    </location>
</feature>
<dbReference type="InterPro" id="IPR037010">
    <property type="entry name" value="VitB12-dep_Met_synth_activ_sf"/>
</dbReference>
<dbReference type="EMBL" id="CP003418">
    <property type="protein sequence ID" value="AFH49526.1"/>
    <property type="molecule type" value="Genomic_DNA"/>
</dbReference>
<dbReference type="STRING" id="945713.IALB_1819"/>
<dbReference type="Proteomes" id="UP000007394">
    <property type="component" value="Chromosome"/>
</dbReference>
<sequence length="231" mass="26834">MIKYINQYSFSFDELNFNEEKLFEAFRDFSTQNFPLLEELYQQLYPSIKQNCKPVAGYKYFESEHITFQKNILSIDNIEFNLGPIIYRDLKDASDIFIFVCTIGSDLEKEVQKLISEGDTISAFILDRIASELVELTADLLELKIQNELNTKNYNLTNRFSPGYCGWSVSEQRKLFSLLPEDFCGIHLTESSLMIPIKSVSGVYGAAFNLIRKDYHCDICDAEFCYRRKSD</sequence>
<reference evidence="2 3" key="1">
    <citation type="journal article" date="2012" name="Front. Microbiol.">
        <title>Complete genome of Ignavibacterium album, a metabolically versatile, flagellated, facultative anaerobe from the phylum Chlorobi.</title>
        <authorList>
            <person name="Liu Z."/>
            <person name="Frigaard N.-U."/>
            <person name="Vogl K."/>
            <person name="Iino T."/>
            <person name="Ohkuma M."/>
            <person name="Overmann J."/>
            <person name="Bryant D.A."/>
        </authorList>
    </citation>
    <scope>NUCLEOTIDE SEQUENCE [LARGE SCALE GENOMIC DNA]</scope>
    <source>
        <strain evidence="3">DSM 19864 / JCM 16511 / NBRC 101810 / Mat9-16</strain>
    </source>
</reference>
<proteinExistence type="predicted"/>
<protein>
    <recommendedName>
        <fullName evidence="1">AdoMet activation domain-containing protein</fullName>
    </recommendedName>
</protein>
<dbReference type="HOGENOM" id="CLU_079580_1_0_10"/>
<dbReference type="GO" id="GO:0008705">
    <property type="term" value="F:methionine synthase activity"/>
    <property type="evidence" value="ECO:0007669"/>
    <property type="project" value="InterPro"/>
</dbReference>